<proteinExistence type="predicted"/>
<accession>A0A6C0J4P2</accession>
<dbReference type="SUPFAM" id="SSF52047">
    <property type="entry name" value="RNI-like"/>
    <property type="match status" value="1"/>
</dbReference>
<protein>
    <recommendedName>
        <fullName evidence="2">Leucine-rich repeat domain-containing protein</fullName>
    </recommendedName>
</protein>
<organism evidence="1">
    <name type="scientific">viral metagenome</name>
    <dbReference type="NCBI Taxonomy" id="1070528"/>
    <lineage>
        <taxon>unclassified sequences</taxon>
        <taxon>metagenomes</taxon>
        <taxon>organismal metagenomes</taxon>
    </lineage>
</organism>
<dbReference type="InterPro" id="IPR032675">
    <property type="entry name" value="LRR_dom_sf"/>
</dbReference>
<reference evidence="1" key="1">
    <citation type="journal article" date="2020" name="Nature">
        <title>Giant virus diversity and host interactions through global metagenomics.</title>
        <authorList>
            <person name="Schulz F."/>
            <person name="Roux S."/>
            <person name="Paez-Espino D."/>
            <person name="Jungbluth S."/>
            <person name="Walsh D.A."/>
            <person name="Denef V.J."/>
            <person name="McMahon K.D."/>
            <person name="Konstantinidis K.T."/>
            <person name="Eloe-Fadrosh E.A."/>
            <person name="Kyrpides N.C."/>
            <person name="Woyke T."/>
        </authorList>
    </citation>
    <scope>NUCLEOTIDE SEQUENCE</scope>
    <source>
        <strain evidence="1">GVMAG-M-3300025860-20</strain>
    </source>
</reference>
<name>A0A6C0J4P2_9ZZZZ</name>
<evidence type="ECO:0008006" key="2">
    <source>
        <dbReference type="Google" id="ProtNLM"/>
    </source>
</evidence>
<dbReference type="EMBL" id="MN740328">
    <property type="protein sequence ID" value="QHU00639.1"/>
    <property type="molecule type" value="Genomic_DNA"/>
</dbReference>
<dbReference type="AlphaFoldDB" id="A0A6C0J4P2"/>
<evidence type="ECO:0000313" key="1">
    <source>
        <dbReference type="EMBL" id="QHU00639.1"/>
    </source>
</evidence>
<dbReference type="Gene3D" id="3.80.10.10">
    <property type="entry name" value="Ribonuclease Inhibitor"/>
    <property type="match status" value="1"/>
</dbReference>
<sequence>MSMINDSESYHINLAKQLDKLDFPDVINLISKIDDGKYTVLPWINRIRSLLFTVNPYNLCRCCRTETLILPYCTNISNNTLVNLPYITSLTICSKNLLTSDIFCHLNYLKKLQILSHDRNIPDTLLDNSSVKHLKELRNIHVYNNKLIDEDFHHMRQLRIIVIESTNPQMTPKILNYLPKSEICIINNILYKYTDSTENNIIIKRIGKLAKIKLCH</sequence>